<dbReference type="EMBL" id="JACVEL010000001">
    <property type="protein sequence ID" value="MBC9811139.1"/>
    <property type="molecule type" value="Genomic_DNA"/>
</dbReference>
<protein>
    <recommendedName>
        <fullName evidence="3">Condensation domain-containing protein</fullName>
    </recommendedName>
</protein>
<evidence type="ECO:0000313" key="2">
    <source>
        <dbReference type="Proteomes" id="UP000652681"/>
    </source>
</evidence>
<dbReference type="Gene3D" id="3.30.559.30">
    <property type="entry name" value="Nonribosomal peptide synthetase, condensation domain"/>
    <property type="match status" value="1"/>
</dbReference>
<name>A0A8J6TSD7_9FLAO</name>
<organism evidence="1 2">
    <name type="scientific">Taishania pollutisoli</name>
    <dbReference type="NCBI Taxonomy" id="2766479"/>
    <lineage>
        <taxon>Bacteria</taxon>
        <taxon>Pseudomonadati</taxon>
        <taxon>Bacteroidota</taxon>
        <taxon>Flavobacteriia</taxon>
        <taxon>Flavobacteriales</taxon>
        <taxon>Crocinitomicaceae</taxon>
        <taxon>Taishania</taxon>
    </lineage>
</organism>
<gene>
    <name evidence="1" type="ORF">H9Y05_01510</name>
</gene>
<dbReference type="Proteomes" id="UP000652681">
    <property type="component" value="Unassembled WGS sequence"/>
</dbReference>
<accession>A0A8J6TSD7</accession>
<evidence type="ECO:0008006" key="3">
    <source>
        <dbReference type="Google" id="ProtNLM"/>
    </source>
</evidence>
<keyword evidence="2" id="KW-1185">Reference proteome</keyword>
<sequence length="420" mass="48904">MTFLPKKIYLNGSDCFHLMLEKSRELTREGNNQFYLCVQLQTREALETIEQTVQQSPLLDWIANIRLINPQIGVPFFRYMNQGNTLTVRHHENFTEQFPAQLLNDTLSLKNNSFFRIDAYSFNGKQYLLLTFHHVLFDGKGAGMMLQHLTGQLPVDNTTFSSLFPQQLKWKNPLRQWQNLIRVKKQVEQTNKAETAYLEVKNNRETGFGMTSHLFSEEETAFIRENAIKNGVRFGLNFFQVACIAKAFRTVLTETDSQWVPIPYNGRKRGVPGAIISNHTSFIFHRLNVTPETSLREIAVQLQQQMNEQLKCGLPEKYNDLLQLMRFFPAWFNHLVTTQSSKGKIASFLYSSTEAGEKENTELVKQQWILPPFSYPPGFTVNFYTYHNRLNFHIVFSRKHVDSEQINTFKTTLIHLLTQK</sequence>
<comment type="caution">
    <text evidence="1">The sequence shown here is derived from an EMBL/GenBank/DDBJ whole genome shotgun (WGS) entry which is preliminary data.</text>
</comment>
<proteinExistence type="predicted"/>
<dbReference type="SUPFAM" id="SSF52777">
    <property type="entry name" value="CoA-dependent acyltransferases"/>
    <property type="match status" value="1"/>
</dbReference>
<dbReference type="RefSeq" id="WP_163492380.1">
    <property type="nucleotide sequence ID" value="NZ_JACVEL010000001.1"/>
</dbReference>
<dbReference type="AlphaFoldDB" id="A0A8J6TSD7"/>
<evidence type="ECO:0000313" key="1">
    <source>
        <dbReference type="EMBL" id="MBC9811139.1"/>
    </source>
</evidence>
<reference evidence="1" key="1">
    <citation type="submission" date="2020-09" db="EMBL/GenBank/DDBJ databases">
        <title>Taishania pollutisoli gen. nov., sp. nov., Isolated from Tetrabromobisphenol A-Contaminated Soil.</title>
        <authorList>
            <person name="Chen Q."/>
        </authorList>
    </citation>
    <scope>NUCLEOTIDE SEQUENCE</scope>
    <source>
        <strain evidence="1">CZZ-1</strain>
    </source>
</reference>